<dbReference type="Proteomes" id="UP001611383">
    <property type="component" value="Chromosome"/>
</dbReference>
<feature type="domain" description="MobA-like NTP transferase" evidence="1">
    <location>
        <begin position="11"/>
        <end position="174"/>
    </location>
</feature>
<evidence type="ECO:0000313" key="2">
    <source>
        <dbReference type="EMBL" id="WNG45813.1"/>
    </source>
</evidence>
<gene>
    <name evidence="2" type="ORF">F0U60_18120</name>
</gene>
<organism evidence="2 3">
    <name type="scientific">Archangium minus</name>
    <dbReference type="NCBI Taxonomy" id="83450"/>
    <lineage>
        <taxon>Bacteria</taxon>
        <taxon>Pseudomonadati</taxon>
        <taxon>Myxococcota</taxon>
        <taxon>Myxococcia</taxon>
        <taxon>Myxococcales</taxon>
        <taxon>Cystobacterineae</taxon>
        <taxon>Archangiaceae</taxon>
        <taxon>Archangium</taxon>
    </lineage>
</organism>
<accession>A0ABY9WQA7</accession>
<sequence length="206" mass="21254">MSSAGALPFSAIVLAAGASSRLGMPKQLVRLEGEPLVSRAARVANESGARSVIVVTGASHEAVAEALGGARVRLAHNTGWAEGPGTSIRAGIEALLADASRPREEQAVLMLCDQPFVTPEHLRALVEQVTRGHPAAASDYGGEGGFGVPAAFAAEHLPELLALSGHQGAKPVLMCHRARLALVPFAEGLLDVDTPADLERLGLSRP</sequence>
<keyword evidence="3" id="KW-1185">Reference proteome</keyword>
<dbReference type="InterPro" id="IPR025877">
    <property type="entry name" value="MobA-like_NTP_Trfase"/>
</dbReference>
<dbReference type="Pfam" id="PF12804">
    <property type="entry name" value="NTP_transf_3"/>
    <property type="match status" value="1"/>
</dbReference>
<proteinExistence type="predicted"/>
<dbReference type="PANTHER" id="PTHR43777:SF1">
    <property type="entry name" value="MOLYBDENUM COFACTOR CYTIDYLYLTRANSFERASE"/>
    <property type="match status" value="1"/>
</dbReference>
<dbReference type="PANTHER" id="PTHR43777">
    <property type="entry name" value="MOLYBDENUM COFACTOR CYTIDYLYLTRANSFERASE"/>
    <property type="match status" value="1"/>
</dbReference>
<dbReference type="CDD" id="cd04182">
    <property type="entry name" value="GT_2_like_f"/>
    <property type="match status" value="1"/>
</dbReference>
<protein>
    <submittedName>
        <fullName evidence="2">Nucleotidyltransferase family protein</fullName>
    </submittedName>
</protein>
<dbReference type="Gene3D" id="3.90.550.10">
    <property type="entry name" value="Spore Coat Polysaccharide Biosynthesis Protein SpsA, Chain A"/>
    <property type="match status" value="1"/>
</dbReference>
<evidence type="ECO:0000313" key="3">
    <source>
        <dbReference type="Proteomes" id="UP001611383"/>
    </source>
</evidence>
<reference evidence="2 3" key="1">
    <citation type="submission" date="2019-08" db="EMBL/GenBank/DDBJ databases">
        <title>Archangium and Cystobacter genomes.</title>
        <authorList>
            <person name="Chen I.-C.K."/>
            <person name="Wielgoss S."/>
        </authorList>
    </citation>
    <scope>NUCLEOTIDE SEQUENCE [LARGE SCALE GENOMIC DNA]</scope>
    <source>
        <strain evidence="2 3">Cbm 6</strain>
    </source>
</reference>
<evidence type="ECO:0000259" key="1">
    <source>
        <dbReference type="Pfam" id="PF12804"/>
    </source>
</evidence>
<dbReference type="EMBL" id="CP043494">
    <property type="protein sequence ID" value="WNG45813.1"/>
    <property type="molecule type" value="Genomic_DNA"/>
</dbReference>
<name>A0ABY9WQA7_9BACT</name>
<dbReference type="SUPFAM" id="SSF53448">
    <property type="entry name" value="Nucleotide-diphospho-sugar transferases"/>
    <property type="match status" value="1"/>
</dbReference>
<dbReference type="InterPro" id="IPR029044">
    <property type="entry name" value="Nucleotide-diphossugar_trans"/>
</dbReference>
<dbReference type="RefSeq" id="WP_395821399.1">
    <property type="nucleotide sequence ID" value="NZ_CP043494.1"/>
</dbReference>